<dbReference type="AlphaFoldDB" id="A0A2C8ZVZ6"/>
<dbReference type="EMBL" id="OCST01000004">
    <property type="protein sequence ID" value="SOE69896.1"/>
    <property type="molecule type" value="Genomic_DNA"/>
</dbReference>
<protein>
    <recommendedName>
        <fullName evidence="2">DUF4935 domain-containing protein</fullName>
    </recommendedName>
</protein>
<dbReference type="Proteomes" id="UP000219440">
    <property type="component" value="Unassembled WGS sequence"/>
</dbReference>
<keyword evidence="4" id="KW-1185">Reference proteome</keyword>
<sequence>MITVVPDSNSLFGSGWICSVQGERLADLAAAGSCRVALPEVVLDELERHDRESLRSKKDKARAALSDVSSAIDLDEIAGAFDKLLDKISTNRGALLAREGITSAPVPKDVTLSLVERDLRRQRPFMETDSGRKKSFGFRDAVIWETLLAILESDDTAGLVYFVTQDAGFLDRDASNPELHHDLQRDLDQRTIDRARVVVVDSLSDVVEAINTAVAEDNALEAEAEAATAKVAVATDEGAARAAATVASTDAEAERVELLKEKQSRAFLLRARASEVARHAELVRVASDTLESLVSEEISEQMVYGGEYDYPAFVNFQVPAMESATIDAIDLETEFVFEETTAETVTGRADVIVSIEGATYKSDYFSANHDDLDLIGDLNDHYFSTSTSAHVSAVITIDVSDGHGEFTGVSIVLVDRPDKLEREPQVDPEHHGQSDQVWG</sequence>
<evidence type="ECO:0000313" key="4">
    <source>
        <dbReference type="Proteomes" id="UP000219440"/>
    </source>
</evidence>
<dbReference type="Pfam" id="PF16289">
    <property type="entry name" value="PIN_12"/>
    <property type="match status" value="1"/>
</dbReference>
<organism evidence="3 4">
    <name type="scientific">Salinibacterium xinjiangense</name>
    <dbReference type="NCBI Taxonomy" id="386302"/>
    <lineage>
        <taxon>Bacteria</taxon>
        <taxon>Bacillati</taxon>
        <taxon>Actinomycetota</taxon>
        <taxon>Actinomycetes</taxon>
        <taxon>Micrococcales</taxon>
        <taxon>Microbacteriaceae</taxon>
        <taxon>Salinibacterium</taxon>
    </lineage>
</organism>
<gene>
    <name evidence="3" type="ORF">SAMN06296378_2086</name>
</gene>
<evidence type="ECO:0000256" key="1">
    <source>
        <dbReference type="SAM" id="MobiDB-lite"/>
    </source>
</evidence>
<dbReference type="InterPro" id="IPR032557">
    <property type="entry name" value="DUF4935"/>
</dbReference>
<accession>A0A2C8ZVZ6</accession>
<dbReference type="OrthoDB" id="5121738at2"/>
<reference evidence="3 4" key="1">
    <citation type="submission" date="2017-09" db="EMBL/GenBank/DDBJ databases">
        <authorList>
            <person name="Ehlers B."/>
            <person name="Leendertz F.H."/>
        </authorList>
    </citation>
    <scope>NUCLEOTIDE SEQUENCE [LARGE SCALE GENOMIC DNA]</scope>
    <source>
        <strain evidence="3 4">CGMCC 1.05381</strain>
    </source>
</reference>
<proteinExistence type="predicted"/>
<name>A0A2C8ZVZ6_9MICO</name>
<evidence type="ECO:0000313" key="3">
    <source>
        <dbReference type="EMBL" id="SOE69896.1"/>
    </source>
</evidence>
<feature type="region of interest" description="Disordered" evidence="1">
    <location>
        <begin position="420"/>
        <end position="439"/>
    </location>
</feature>
<feature type="compositionally biased region" description="Basic and acidic residues" evidence="1">
    <location>
        <begin position="420"/>
        <end position="433"/>
    </location>
</feature>
<feature type="domain" description="DUF4935" evidence="2">
    <location>
        <begin position="23"/>
        <end position="169"/>
    </location>
</feature>
<evidence type="ECO:0000259" key="2">
    <source>
        <dbReference type="Pfam" id="PF16289"/>
    </source>
</evidence>
<dbReference type="RefSeq" id="WP_097061161.1">
    <property type="nucleotide sequence ID" value="NZ_BMLC01000003.1"/>
</dbReference>